<dbReference type="EMBL" id="CAJJDN010000085">
    <property type="protein sequence ID" value="CAD8105698.1"/>
    <property type="molecule type" value="Genomic_DNA"/>
</dbReference>
<comment type="caution">
    <text evidence="3">The sequence shown here is derived from an EMBL/GenBank/DDBJ whole genome shotgun (WGS) entry which is preliminary data.</text>
</comment>
<dbReference type="Proteomes" id="UP000692954">
    <property type="component" value="Unassembled WGS sequence"/>
</dbReference>
<keyword evidence="4" id="KW-1185">Reference proteome</keyword>
<dbReference type="OrthoDB" id="303055at2759"/>
<proteinExistence type="predicted"/>
<feature type="coiled-coil region" evidence="1">
    <location>
        <begin position="189"/>
        <end position="262"/>
    </location>
</feature>
<evidence type="ECO:0000256" key="2">
    <source>
        <dbReference type="SAM" id="MobiDB-lite"/>
    </source>
</evidence>
<feature type="coiled-coil region" evidence="1">
    <location>
        <begin position="492"/>
        <end position="536"/>
    </location>
</feature>
<protein>
    <submittedName>
        <fullName evidence="3">Uncharacterized protein</fullName>
    </submittedName>
</protein>
<feature type="region of interest" description="Disordered" evidence="2">
    <location>
        <begin position="628"/>
        <end position="689"/>
    </location>
</feature>
<feature type="coiled-coil region" evidence="1">
    <location>
        <begin position="349"/>
        <end position="446"/>
    </location>
</feature>
<accession>A0A8S1PSZ9</accession>
<evidence type="ECO:0000256" key="1">
    <source>
        <dbReference type="SAM" id="Coils"/>
    </source>
</evidence>
<reference evidence="3" key="1">
    <citation type="submission" date="2021-01" db="EMBL/GenBank/DDBJ databases">
        <authorList>
            <consortium name="Genoscope - CEA"/>
            <person name="William W."/>
        </authorList>
    </citation>
    <scope>NUCLEOTIDE SEQUENCE</scope>
</reference>
<feature type="compositionally biased region" description="Basic and acidic residues" evidence="2">
    <location>
        <begin position="628"/>
        <end position="646"/>
    </location>
</feature>
<evidence type="ECO:0000313" key="4">
    <source>
        <dbReference type="Proteomes" id="UP000692954"/>
    </source>
</evidence>
<name>A0A8S1PSZ9_9CILI</name>
<organism evidence="3 4">
    <name type="scientific">Paramecium sonneborni</name>
    <dbReference type="NCBI Taxonomy" id="65129"/>
    <lineage>
        <taxon>Eukaryota</taxon>
        <taxon>Sar</taxon>
        <taxon>Alveolata</taxon>
        <taxon>Ciliophora</taxon>
        <taxon>Intramacronucleata</taxon>
        <taxon>Oligohymenophorea</taxon>
        <taxon>Peniculida</taxon>
        <taxon>Parameciidae</taxon>
        <taxon>Paramecium</taxon>
    </lineage>
</organism>
<evidence type="ECO:0000313" key="3">
    <source>
        <dbReference type="EMBL" id="CAD8105698.1"/>
    </source>
</evidence>
<sequence>MSICENEETLNNLMIKNLQRGKEKDNHSDYFDYNPLTSTYKCYGCQKQKPKQVSLLLANKKAKKKKKIFETYKMNDIIIKPWHPFLREFQKIFKNSITPQHKQLNYQAEYYKPDVVLQLYEVIRRLRQQLEENVKCIQKGEISVVPILETLANYSIDEIEINYETLHNSTKSIQQESTKKSLGNSSIRYQMQEKKIQHFKEQLEMTKEQVQLLEQNNSIGLKQQIDNQLKAQKEISYLKNLLKETQDQLLIMEREYEWLIKENYFLFQYAQLDRHYLFIKIMEQYPTEQLKETDVSYFDIYLTEQEKELTKIKLENTKLRIHANHLEKETEVMKKESFSQFSNEFQTQEQRWSNEKNHLEKTLEQLKQELEISQKFEKELRILNQTLQEEHDKLRKQLFDYQTGMNNISHQNLLQRQQNDQLLKQNQELQQTLQQIESQAIGSTRQQFNKMSPNDQAQQLALIILSKERPNQEQINLLRQVFGEFTDEIIQNQIEQNQNEQAEKLIEQLQDLRNFKEKLEQQNRLNNKQIEEIKKEIDYAFQQNEIQQSQTKVGRKLNYDVQDQTSFFQSLVKINEILNSKEDDLQKLNRLKSQSPFNQKQDISQLHCLLLLQALSLEEMIINQEENQKENFSDQDLKSSEGKEQQQPEFYAIDEQEIEESSQNDQDEEVEESSIHQPEPYQDQENQRK</sequence>
<dbReference type="AlphaFoldDB" id="A0A8S1PSZ9"/>
<keyword evidence="1" id="KW-0175">Coiled coil</keyword>
<gene>
    <name evidence="3" type="ORF">PSON_ATCC_30995.1.T0850056</name>
</gene>
<feature type="compositionally biased region" description="Acidic residues" evidence="2">
    <location>
        <begin position="652"/>
        <end position="672"/>
    </location>
</feature>